<name>A0A8H3QWN1_9GLOM</name>
<evidence type="ECO:0000313" key="2">
    <source>
        <dbReference type="EMBL" id="GES92014.1"/>
    </source>
</evidence>
<dbReference type="OrthoDB" id="2333849at2759"/>
<evidence type="ECO:0000256" key="1">
    <source>
        <dbReference type="SAM" id="SignalP"/>
    </source>
</evidence>
<dbReference type="Proteomes" id="UP000615446">
    <property type="component" value="Unassembled WGS sequence"/>
</dbReference>
<evidence type="ECO:0000313" key="3">
    <source>
        <dbReference type="Proteomes" id="UP000615446"/>
    </source>
</evidence>
<protein>
    <submittedName>
        <fullName evidence="2">Uncharacterized protein</fullName>
    </submittedName>
</protein>
<accession>A0A8H3QWN1</accession>
<comment type="caution">
    <text evidence="2">The sequence shown here is derived from an EMBL/GenBank/DDBJ whole genome shotgun (WGS) entry which is preliminary data.</text>
</comment>
<reference evidence="2" key="1">
    <citation type="submission" date="2019-10" db="EMBL/GenBank/DDBJ databases">
        <title>Conservation and host-specific expression of non-tandemly repeated heterogenous ribosome RNA gene in arbuscular mycorrhizal fungi.</title>
        <authorList>
            <person name="Maeda T."/>
            <person name="Kobayashi Y."/>
            <person name="Nakagawa T."/>
            <person name="Ezawa T."/>
            <person name="Yamaguchi K."/>
            <person name="Bino T."/>
            <person name="Nishimoto Y."/>
            <person name="Shigenobu S."/>
            <person name="Kawaguchi M."/>
        </authorList>
    </citation>
    <scope>NUCLEOTIDE SEQUENCE</scope>
    <source>
        <strain evidence="2">HR1</strain>
    </source>
</reference>
<keyword evidence="1" id="KW-0732">Signal</keyword>
<dbReference type="EMBL" id="BLAL01000208">
    <property type="protein sequence ID" value="GES92014.1"/>
    <property type="molecule type" value="Genomic_DNA"/>
</dbReference>
<dbReference type="AlphaFoldDB" id="A0A8H3QWN1"/>
<sequence>MKKSSFLFSLILPVFFYTSIESIIQVNKNNTKCWEYPNPFKPWEKISSVCGLQEKKETKRSLKDNRLISTNIIQFNYNYNNIQDQIFCNKIKEELKSAGEIITNLVNFNTPIKVNVTFGDLCKEFGLCDRNILGKAITARTLPLQDNYVKQYPQALVKQFLLEPEPQWGDYDINAYFNLYFDNFNSDFQYIVLSELVHGFESFSGWDNYFSNQIFTPNFTDLIKSSNQNVVKSVGLELTQNKTRSF</sequence>
<gene>
    <name evidence="2" type="ORF">RCL2_001881100</name>
</gene>
<feature type="signal peptide" evidence="1">
    <location>
        <begin position="1"/>
        <end position="22"/>
    </location>
</feature>
<proteinExistence type="predicted"/>
<organism evidence="2 3">
    <name type="scientific">Rhizophagus clarus</name>
    <dbReference type="NCBI Taxonomy" id="94130"/>
    <lineage>
        <taxon>Eukaryota</taxon>
        <taxon>Fungi</taxon>
        <taxon>Fungi incertae sedis</taxon>
        <taxon>Mucoromycota</taxon>
        <taxon>Glomeromycotina</taxon>
        <taxon>Glomeromycetes</taxon>
        <taxon>Glomerales</taxon>
        <taxon>Glomeraceae</taxon>
        <taxon>Rhizophagus</taxon>
    </lineage>
</organism>
<feature type="chain" id="PRO_5034492133" evidence="1">
    <location>
        <begin position="23"/>
        <end position="246"/>
    </location>
</feature>